<feature type="transmembrane region" description="Helical" evidence="7">
    <location>
        <begin position="118"/>
        <end position="137"/>
    </location>
</feature>
<evidence type="ECO:0000259" key="8">
    <source>
        <dbReference type="PROSITE" id="PS50850"/>
    </source>
</evidence>
<keyword evidence="5 7" id="KW-0472">Membrane</keyword>
<keyword evidence="4 7" id="KW-1133">Transmembrane helix</keyword>
<feature type="region of interest" description="Disordered" evidence="6">
    <location>
        <begin position="213"/>
        <end position="232"/>
    </location>
</feature>
<dbReference type="EMBL" id="JAVKGR010000014">
    <property type="protein sequence ID" value="MDR8020004.1"/>
    <property type="molecule type" value="Genomic_DNA"/>
</dbReference>
<sequence length="232" mass="24004">MPLWLQTTLGYTATQTGLLLVPIAVGAFIAAATTPLLAEAWGTTWVIRFGLLTEIIGLVWLAAVATSEVSGWALVPALALYGFGVGTADAQLPSLVLRDIPVERSGQGAGVQTTAQELGSAMGIAVIGTVLFTSLAWQLDTSLEDLGITAGDHETTTSLVVDSAGTAITGLEGEMQAIANDALSAATRNAALTGAGFLTLGLIATISLRNRREEHTEDAHASTEGNQHDEQH</sequence>
<feature type="transmembrane region" description="Helical" evidence="7">
    <location>
        <begin position="190"/>
        <end position="208"/>
    </location>
</feature>
<evidence type="ECO:0000313" key="9">
    <source>
        <dbReference type="EMBL" id="MDR8020004.1"/>
    </source>
</evidence>
<evidence type="ECO:0000256" key="3">
    <source>
        <dbReference type="ARBA" id="ARBA00022692"/>
    </source>
</evidence>
<organism evidence="9 10">
    <name type="scientific">Nesterenkonia aerolata</name>
    <dbReference type="NCBI Taxonomy" id="3074079"/>
    <lineage>
        <taxon>Bacteria</taxon>
        <taxon>Bacillati</taxon>
        <taxon>Actinomycetota</taxon>
        <taxon>Actinomycetes</taxon>
        <taxon>Micrococcales</taxon>
        <taxon>Micrococcaceae</taxon>
        <taxon>Nesterenkonia</taxon>
    </lineage>
</organism>
<keyword evidence="3 7" id="KW-0812">Transmembrane</keyword>
<dbReference type="Gene3D" id="1.20.1250.20">
    <property type="entry name" value="MFS general substrate transporter like domains"/>
    <property type="match status" value="1"/>
</dbReference>
<dbReference type="Proteomes" id="UP001251870">
    <property type="component" value="Unassembled WGS sequence"/>
</dbReference>
<feature type="transmembrane region" description="Helical" evidence="7">
    <location>
        <begin position="20"/>
        <end position="38"/>
    </location>
</feature>
<evidence type="ECO:0000256" key="5">
    <source>
        <dbReference type="ARBA" id="ARBA00023136"/>
    </source>
</evidence>
<feature type="domain" description="Major facilitator superfamily (MFS) profile" evidence="8">
    <location>
        <begin position="1"/>
        <end position="213"/>
    </location>
</feature>
<gene>
    <name evidence="9" type="ORF">RIL96_10560</name>
</gene>
<reference evidence="9 10" key="1">
    <citation type="submission" date="2023-09" db="EMBL/GenBank/DDBJ databases">
        <title>Description of three actinobacteria isolated from air of manufacturing shop in a pharmaceutical factory.</title>
        <authorList>
            <person name="Zhang D.-F."/>
        </authorList>
    </citation>
    <scope>NUCLEOTIDE SEQUENCE [LARGE SCALE GENOMIC DNA]</scope>
    <source>
        <strain evidence="9 10">LY-0111</strain>
    </source>
</reference>
<protein>
    <submittedName>
        <fullName evidence="9">MFS transporter</fullName>
    </submittedName>
</protein>
<dbReference type="InterPro" id="IPR011701">
    <property type="entry name" value="MFS"/>
</dbReference>
<dbReference type="InterPro" id="IPR020846">
    <property type="entry name" value="MFS_dom"/>
</dbReference>
<feature type="transmembrane region" description="Helical" evidence="7">
    <location>
        <begin position="71"/>
        <end position="97"/>
    </location>
</feature>
<dbReference type="PANTHER" id="PTHR42718:SF9">
    <property type="entry name" value="MAJOR FACILITATOR SUPERFAMILY MULTIDRUG TRANSPORTER MFSC"/>
    <property type="match status" value="1"/>
</dbReference>
<dbReference type="PROSITE" id="PS50850">
    <property type="entry name" value="MFS"/>
    <property type="match status" value="1"/>
</dbReference>
<evidence type="ECO:0000313" key="10">
    <source>
        <dbReference type="Proteomes" id="UP001251870"/>
    </source>
</evidence>
<evidence type="ECO:0000256" key="7">
    <source>
        <dbReference type="SAM" id="Phobius"/>
    </source>
</evidence>
<dbReference type="InterPro" id="IPR036259">
    <property type="entry name" value="MFS_trans_sf"/>
</dbReference>
<feature type="transmembrane region" description="Helical" evidence="7">
    <location>
        <begin position="45"/>
        <end position="65"/>
    </location>
</feature>
<name>A0ABU2DU34_9MICC</name>
<keyword evidence="10" id="KW-1185">Reference proteome</keyword>
<proteinExistence type="predicted"/>
<keyword evidence="2" id="KW-0813">Transport</keyword>
<evidence type="ECO:0000256" key="1">
    <source>
        <dbReference type="ARBA" id="ARBA00004651"/>
    </source>
</evidence>
<comment type="subcellular location">
    <subcellularLocation>
        <location evidence="1">Cell membrane</location>
        <topology evidence="1">Multi-pass membrane protein</topology>
    </subcellularLocation>
</comment>
<dbReference type="PANTHER" id="PTHR42718">
    <property type="entry name" value="MAJOR FACILITATOR SUPERFAMILY MULTIDRUG TRANSPORTER MFSC"/>
    <property type="match status" value="1"/>
</dbReference>
<dbReference type="SUPFAM" id="SSF103473">
    <property type="entry name" value="MFS general substrate transporter"/>
    <property type="match status" value="1"/>
</dbReference>
<evidence type="ECO:0000256" key="2">
    <source>
        <dbReference type="ARBA" id="ARBA00022448"/>
    </source>
</evidence>
<dbReference type="Pfam" id="PF07690">
    <property type="entry name" value="MFS_1"/>
    <property type="match status" value="1"/>
</dbReference>
<comment type="caution">
    <text evidence="9">The sequence shown here is derived from an EMBL/GenBank/DDBJ whole genome shotgun (WGS) entry which is preliminary data.</text>
</comment>
<evidence type="ECO:0000256" key="6">
    <source>
        <dbReference type="SAM" id="MobiDB-lite"/>
    </source>
</evidence>
<accession>A0ABU2DU34</accession>
<evidence type="ECO:0000256" key="4">
    <source>
        <dbReference type="ARBA" id="ARBA00022989"/>
    </source>
</evidence>